<dbReference type="RefSeq" id="WP_074664014.1">
    <property type="nucleotide sequence ID" value="NZ_FOIO01000058.1"/>
</dbReference>
<dbReference type="EMBL" id="FOIO01000058">
    <property type="protein sequence ID" value="SEU09940.1"/>
    <property type="molecule type" value="Genomic_DNA"/>
</dbReference>
<protein>
    <submittedName>
        <fullName evidence="1">Uncharacterized protein</fullName>
    </submittedName>
</protein>
<gene>
    <name evidence="1" type="ORF">SAMN05216521_105817</name>
</gene>
<accession>A0A1I0JK06</accession>
<evidence type="ECO:0000313" key="2">
    <source>
        <dbReference type="Proteomes" id="UP000182121"/>
    </source>
</evidence>
<comment type="caution">
    <text evidence="1">The sequence shown here is derived from an EMBL/GenBank/DDBJ whole genome shotgun (WGS) entry which is preliminary data.</text>
</comment>
<reference evidence="1 2" key="1">
    <citation type="submission" date="2016-10" db="EMBL/GenBank/DDBJ databases">
        <authorList>
            <person name="Varghese N."/>
            <person name="Submissions S."/>
        </authorList>
    </citation>
    <scope>NUCLEOTIDE SEQUENCE [LARGE SCALE GENOMIC DNA]</scope>
    <source>
        <strain evidence="1 2">NLAE-zl-C196</strain>
    </source>
</reference>
<dbReference type="Proteomes" id="UP000182121">
    <property type="component" value="Unassembled WGS sequence"/>
</dbReference>
<name>A0A1I0JK06_9FIRM</name>
<evidence type="ECO:0000313" key="1">
    <source>
        <dbReference type="EMBL" id="SEU09940.1"/>
    </source>
</evidence>
<proteinExistence type="predicted"/>
<organism evidence="1 2">
    <name type="scientific">Enterocloster clostridioformis</name>
    <dbReference type="NCBI Taxonomy" id="1531"/>
    <lineage>
        <taxon>Bacteria</taxon>
        <taxon>Bacillati</taxon>
        <taxon>Bacillota</taxon>
        <taxon>Clostridia</taxon>
        <taxon>Lachnospirales</taxon>
        <taxon>Lachnospiraceae</taxon>
        <taxon>Enterocloster</taxon>
    </lineage>
</organism>
<sequence>MKTITTEELRNMSHQEGLILQGCGGDLQEWVDGINGILREQGILLDGKPLGDVSVFQHEGLTNLLFAFEGHKLDIGKLAIWRIQSHEQFGGTWLSDYVENKLGGFVAEQQVKPDCPLIGEDGNIFNLMGIASRTLKENGMGERAEVMWQRITGGECHSYEEALMIIADYVNITSSEPEEGMKMDFS</sequence>
<dbReference type="AlphaFoldDB" id="A0A1I0JK06"/>